<feature type="domain" description="Histidine kinase/HSP90-like ATPase" evidence="11">
    <location>
        <begin position="290"/>
        <end position="381"/>
    </location>
</feature>
<dbReference type="EC" id="2.7.13.3" evidence="2"/>
<evidence type="ECO:0000313" key="14">
    <source>
        <dbReference type="Proteomes" id="UP000318578"/>
    </source>
</evidence>
<dbReference type="Pfam" id="PF07730">
    <property type="entry name" value="HisKA_3"/>
    <property type="match status" value="1"/>
</dbReference>
<comment type="caution">
    <text evidence="13">The sequence shown here is derived from an EMBL/GenBank/DDBJ whole genome shotgun (WGS) entry which is preliminary data.</text>
</comment>
<keyword evidence="10" id="KW-0812">Transmembrane</keyword>
<dbReference type="PANTHER" id="PTHR24421">
    <property type="entry name" value="NITRATE/NITRITE SENSOR PROTEIN NARX-RELATED"/>
    <property type="match status" value="1"/>
</dbReference>
<protein>
    <recommendedName>
        <fullName evidence="2">histidine kinase</fullName>
        <ecNumber evidence="2">2.7.13.3</ecNumber>
    </recommendedName>
</protein>
<dbReference type="GO" id="GO:0000155">
    <property type="term" value="F:phosphorelay sensor kinase activity"/>
    <property type="evidence" value="ECO:0007669"/>
    <property type="project" value="InterPro"/>
</dbReference>
<dbReference type="InterPro" id="IPR011712">
    <property type="entry name" value="Sig_transdc_His_kin_sub3_dim/P"/>
</dbReference>
<dbReference type="InterPro" id="IPR036890">
    <property type="entry name" value="HATPase_C_sf"/>
</dbReference>
<evidence type="ECO:0000256" key="10">
    <source>
        <dbReference type="SAM" id="Phobius"/>
    </source>
</evidence>
<keyword evidence="4" id="KW-0808">Transferase</keyword>
<keyword evidence="6 13" id="KW-0418">Kinase</keyword>
<feature type="transmembrane region" description="Helical" evidence="10">
    <location>
        <begin position="32"/>
        <end position="50"/>
    </location>
</feature>
<dbReference type="Gene3D" id="3.30.565.10">
    <property type="entry name" value="Histidine kinase-like ATPase, C-terminal domain"/>
    <property type="match status" value="1"/>
</dbReference>
<dbReference type="OrthoDB" id="227596at2"/>
<dbReference type="InterPro" id="IPR003594">
    <property type="entry name" value="HATPase_dom"/>
</dbReference>
<evidence type="ECO:0000256" key="9">
    <source>
        <dbReference type="SAM" id="MobiDB-lite"/>
    </source>
</evidence>
<dbReference type="RefSeq" id="WP_144634390.1">
    <property type="nucleotide sequence ID" value="NZ_BNAX01000004.1"/>
</dbReference>
<feature type="transmembrane region" description="Helical" evidence="10">
    <location>
        <begin position="57"/>
        <end position="78"/>
    </location>
</feature>
<evidence type="ECO:0000256" key="2">
    <source>
        <dbReference type="ARBA" id="ARBA00012438"/>
    </source>
</evidence>
<keyword evidence="14" id="KW-1185">Reference proteome</keyword>
<name>A0A558AKI4_9PSEU</name>
<dbReference type="GO" id="GO:0046983">
    <property type="term" value="F:protein dimerization activity"/>
    <property type="evidence" value="ECO:0007669"/>
    <property type="project" value="InterPro"/>
</dbReference>
<evidence type="ECO:0000256" key="8">
    <source>
        <dbReference type="ARBA" id="ARBA00023012"/>
    </source>
</evidence>
<accession>A0A558AKI4</accession>
<feature type="domain" description="Signal transduction histidine kinase subgroup 3 dimerisation and phosphoacceptor" evidence="12">
    <location>
        <begin position="180"/>
        <end position="242"/>
    </location>
</feature>
<evidence type="ECO:0000256" key="7">
    <source>
        <dbReference type="ARBA" id="ARBA00022840"/>
    </source>
</evidence>
<dbReference type="GO" id="GO:0016020">
    <property type="term" value="C:membrane"/>
    <property type="evidence" value="ECO:0007669"/>
    <property type="project" value="InterPro"/>
</dbReference>
<dbReference type="PANTHER" id="PTHR24421:SF10">
    <property type="entry name" value="NITRATE_NITRITE SENSOR PROTEIN NARQ"/>
    <property type="match status" value="1"/>
</dbReference>
<keyword evidence="3" id="KW-0597">Phosphoprotein</keyword>
<evidence type="ECO:0000259" key="11">
    <source>
        <dbReference type="Pfam" id="PF02518"/>
    </source>
</evidence>
<dbReference type="GO" id="GO:0005524">
    <property type="term" value="F:ATP binding"/>
    <property type="evidence" value="ECO:0007669"/>
    <property type="project" value="UniProtKB-KW"/>
</dbReference>
<evidence type="ECO:0000259" key="12">
    <source>
        <dbReference type="Pfam" id="PF07730"/>
    </source>
</evidence>
<organism evidence="13 14">
    <name type="scientific">Amycolatopsis acidiphila</name>
    <dbReference type="NCBI Taxonomy" id="715473"/>
    <lineage>
        <taxon>Bacteria</taxon>
        <taxon>Bacillati</taxon>
        <taxon>Actinomycetota</taxon>
        <taxon>Actinomycetes</taxon>
        <taxon>Pseudonocardiales</taxon>
        <taxon>Pseudonocardiaceae</taxon>
        <taxon>Amycolatopsis</taxon>
    </lineage>
</organism>
<dbReference type="SUPFAM" id="SSF55874">
    <property type="entry name" value="ATPase domain of HSP90 chaperone/DNA topoisomerase II/histidine kinase"/>
    <property type="match status" value="1"/>
</dbReference>
<evidence type="ECO:0000256" key="3">
    <source>
        <dbReference type="ARBA" id="ARBA00022553"/>
    </source>
</evidence>
<gene>
    <name evidence="13" type="ORF">FNH06_05185</name>
</gene>
<dbReference type="Gene3D" id="1.20.5.1930">
    <property type="match status" value="1"/>
</dbReference>
<keyword evidence="10" id="KW-1133">Transmembrane helix</keyword>
<dbReference type="Proteomes" id="UP000318578">
    <property type="component" value="Unassembled WGS sequence"/>
</dbReference>
<comment type="catalytic activity">
    <reaction evidence="1">
        <text>ATP + protein L-histidine = ADP + protein N-phospho-L-histidine.</text>
        <dbReference type="EC" id="2.7.13.3"/>
    </reaction>
</comment>
<reference evidence="13 14" key="1">
    <citation type="submission" date="2019-07" db="EMBL/GenBank/DDBJ databases">
        <title>New species of Amycolatopsis and Streptomyces.</title>
        <authorList>
            <person name="Duangmal K."/>
            <person name="Teo W.F.A."/>
            <person name="Lipun K."/>
        </authorList>
    </citation>
    <scope>NUCLEOTIDE SEQUENCE [LARGE SCALE GENOMIC DNA]</scope>
    <source>
        <strain evidence="13 14">JCM 30562</strain>
    </source>
</reference>
<evidence type="ECO:0000313" key="13">
    <source>
        <dbReference type="EMBL" id="TVT24774.1"/>
    </source>
</evidence>
<dbReference type="Pfam" id="PF02518">
    <property type="entry name" value="HATPase_c"/>
    <property type="match status" value="1"/>
</dbReference>
<evidence type="ECO:0000256" key="6">
    <source>
        <dbReference type="ARBA" id="ARBA00022777"/>
    </source>
</evidence>
<keyword evidence="8" id="KW-0902">Two-component regulatory system</keyword>
<evidence type="ECO:0000256" key="1">
    <source>
        <dbReference type="ARBA" id="ARBA00000085"/>
    </source>
</evidence>
<feature type="region of interest" description="Disordered" evidence="9">
    <location>
        <begin position="242"/>
        <end position="261"/>
    </location>
</feature>
<proteinExistence type="predicted"/>
<dbReference type="AlphaFoldDB" id="A0A558AKI4"/>
<evidence type="ECO:0000256" key="4">
    <source>
        <dbReference type="ARBA" id="ARBA00022679"/>
    </source>
</evidence>
<dbReference type="EMBL" id="VJZA01000005">
    <property type="protein sequence ID" value="TVT24774.1"/>
    <property type="molecule type" value="Genomic_DNA"/>
</dbReference>
<dbReference type="CDD" id="cd16917">
    <property type="entry name" value="HATPase_UhpB-NarQ-NarX-like"/>
    <property type="match status" value="1"/>
</dbReference>
<sequence length="398" mass="42261">MRASRRDMVILTVLALLFAALDLTLYEAGSEHHAGIVPLLVGDLSLLLVLRTPRLVAWYFIAVSLAILASDELAPGLLSPVHPLTLMTVPPAVAVVSGNLVRTLRRPEALLYIGVLAVLASRPWEPRWDTLPFGLLATITPAALSLYTVARKQLLQSLRDRAERAEREQRLIAGQARAEERRRLAAEMHDVVTHRLSLMVLHAGALGVSTKDPGVSSAAEDIRTAGAEALRELRDLVGVLQGDGEGEGRTREPAPAPDPGTLVTESEAAGMRIDYVVDGAAGTVSPTVGRTAYRVLQEALTNVRKHAPGAWVRVELSYTGDGVHLRVENGAATREPDPALAPTGGGAGLLGLRQRVDLVGGRLRAAPEPGGGFRVDAILPAYVPTAGSAGHDPGGRRR</sequence>
<evidence type="ECO:0000256" key="5">
    <source>
        <dbReference type="ARBA" id="ARBA00022741"/>
    </source>
</evidence>
<dbReference type="InterPro" id="IPR050482">
    <property type="entry name" value="Sensor_HK_TwoCompSys"/>
</dbReference>
<keyword evidence="10" id="KW-0472">Membrane</keyword>
<keyword evidence="5" id="KW-0547">Nucleotide-binding</keyword>
<keyword evidence="7" id="KW-0067">ATP-binding</keyword>